<dbReference type="InterPro" id="IPR018078">
    <property type="entry name" value="DNA-binding_RecF_CS"/>
</dbReference>
<evidence type="ECO:0000259" key="14">
    <source>
        <dbReference type="Pfam" id="PF02463"/>
    </source>
</evidence>
<evidence type="ECO:0000256" key="6">
    <source>
        <dbReference type="ARBA" id="ARBA00022741"/>
    </source>
</evidence>
<dbReference type="InterPro" id="IPR003395">
    <property type="entry name" value="RecF/RecN/SMC_N"/>
</dbReference>
<dbReference type="GO" id="GO:0005737">
    <property type="term" value="C:cytoplasm"/>
    <property type="evidence" value="ECO:0007669"/>
    <property type="project" value="UniProtKB-SubCell"/>
</dbReference>
<dbReference type="OrthoDB" id="9803889at2"/>
<keyword evidence="4 12" id="KW-0963">Cytoplasm</keyword>
<sequence>MKVDEIVLRSFRNYTTAKVAFSPTVNLLVGENAQGKTNILEAIYFAALGTSHRSAEDADMVAWQEQSAAIELKFVSRDIDGLLQIHLFSNRRKQIRLNGQPAKMRDIMGTLNVVLFSPEDLWLIKGAPAVRRRFLDNEISQANKSYYQKLLRYQHSLLQRNNLLKAIRDHRSPIDQLDIWDEQLATLAAAVTAKRLESLRKLNMLANLMHRKLTNGKEGLTLHYTIQQVQAESPQTASEFVAWYQEKLAANRQQDIARGSTSVGPHRDDVMMEINGQNLRAFGSQGQQRTGALALKLAELEFIKSETGEYPILLLDDVMSELDASRREHLLGFIKNRIQTFITATDATNFPASFTGRKFIVNQGTIQG</sequence>
<keyword evidence="5 12" id="KW-0235">DNA replication</keyword>
<evidence type="ECO:0000256" key="12">
    <source>
        <dbReference type="HAMAP-Rule" id="MF_00365"/>
    </source>
</evidence>
<dbReference type="SUPFAM" id="SSF52540">
    <property type="entry name" value="P-loop containing nucleoside triphosphate hydrolases"/>
    <property type="match status" value="1"/>
</dbReference>
<dbReference type="RefSeq" id="WP_066243367.1">
    <property type="nucleotide sequence ID" value="NZ_LSGP01000020.1"/>
</dbReference>
<keyword evidence="11 12" id="KW-0742">SOS response</keyword>
<dbReference type="EMBL" id="LSGP01000020">
    <property type="protein sequence ID" value="KYZ75709.1"/>
    <property type="molecule type" value="Genomic_DNA"/>
</dbReference>
<dbReference type="Gene3D" id="1.20.1050.90">
    <property type="entry name" value="RecF/RecN/SMC, N-terminal domain"/>
    <property type="match status" value="1"/>
</dbReference>
<dbReference type="GO" id="GO:0005524">
    <property type="term" value="F:ATP binding"/>
    <property type="evidence" value="ECO:0007669"/>
    <property type="project" value="UniProtKB-UniRule"/>
</dbReference>
<evidence type="ECO:0000256" key="1">
    <source>
        <dbReference type="ARBA" id="ARBA00004496"/>
    </source>
</evidence>
<dbReference type="GO" id="GO:0000731">
    <property type="term" value="P:DNA synthesis involved in DNA repair"/>
    <property type="evidence" value="ECO:0007669"/>
    <property type="project" value="TreeGrafter"/>
</dbReference>
<keyword evidence="6 12" id="KW-0547">Nucleotide-binding</keyword>
<dbReference type="InterPro" id="IPR042174">
    <property type="entry name" value="RecF_2"/>
</dbReference>
<evidence type="ECO:0000313" key="15">
    <source>
        <dbReference type="EMBL" id="KYZ75709.1"/>
    </source>
</evidence>
<keyword evidence="7 12" id="KW-0227">DNA damage</keyword>
<keyword evidence="16" id="KW-1185">Reference proteome</keyword>
<keyword evidence="8 12" id="KW-0067">ATP-binding</keyword>
<evidence type="ECO:0000256" key="2">
    <source>
        <dbReference type="ARBA" id="ARBA00008016"/>
    </source>
</evidence>
<evidence type="ECO:0000256" key="9">
    <source>
        <dbReference type="ARBA" id="ARBA00023125"/>
    </source>
</evidence>
<evidence type="ECO:0000256" key="11">
    <source>
        <dbReference type="ARBA" id="ARBA00023236"/>
    </source>
</evidence>
<dbReference type="HAMAP" id="MF_00365">
    <property type="entry name" value="RecF"/>
    <property type="match status" value="1"/>
</dbReference>
<feature type="binding site" evidence="12">
    <location>
        <begin position="30"/>
        <end position="37"/>
    </location>
    <ligand>
        <name>ATP</name>
        <dbReference type="ChEBI" id="CHEBI:30616"/>
    </ligand>
</feature>
<feature type="domain" description="RecF/RecN/SMC N-terminal" evidence="14">
    <location>
        <begin position="3"/>
        <end position="348"/>
    </location>
</feature>
<evidence type="ECO:0000256" key="10">
    <source>
        <dbReference type="ARBA" id="ARBA00023204"/>
    </source>
</evidence>
<evidence type="ECO:0000256" key="4">
    <source>
        <dbReference type="ARBA" id="ARBA00022490"/>
    </source>
</evidence>
<dbReference type="STRING" id="1794912.AXX12_10895"/>
<comment type="function">
    <text evidence="12 13">The RecF protein is involved in DNA metabolism; it is required for DNA replication and normal SOS inducibility. RecF binds preferentially to single-stranded, linear DNA. It also seems to bind ATP.</text>
</comment>
<protein>
    <recommendedName>
        <fullName evidence="3 12">DNA replication and repair protein RecF</fullName>
    </recommendedName>
</protein>
<dbReference type="Pfam" id="PF02463">
    <property type="entry name" value="SMC_N"/>
    <property type="match status" value="1"/>
</dbReference>
<reference evidence="15 16" key="1">
    <citation type="submission" date="2016-02" db="EMBL/GenBank/DDBJ databases">
        <title>Anaerosporomusa subterraneum gen. nov., sp. nov., a spore-forming obligate anaerobe isolated from saprolite.</title>
        <authorList>
            <person name="Choi J.K."/>
            <person name="Shah M."/>
            <person name="Yee N."/>
        </authorList>
    </citation>
    <scope>NUCLEOTIDE SEQUENCE [LARGE SCALE GENOMIC DNA]</scope>
    <source>
        <strain evidence="15 16">RU4</strain>
    </source>
</reference>
<evidence type="ECO:0000256" key="5">
    <source>
        <dbReference type="ARBA" id="ARBA00022705"/>
    </source>
</evidence>
<accession>A0A154BP86</accession>
<evidence type="ECO:0000256" key="8">
    <source>
        <dbReference type="ARBA" id="ARBA00022840"/>
    </source>
</evidence>
<organism evidence="15 16">
    <name type="scientific">Anaerosporomusa subterranea</name>
    <dbReference type="NCBI Taxonomy" id="1794912"/>
    <lineage>
        <taxon>Bacteria</taxon>
        <taxon>Bacillati</taxon>
        <taxon>Bacillota</taxon>
        <taxon>Negativicutes</taxon>
        <taxon>Acetonemataceae</taxon>
        <taxon>Anaerosporomusa</taxon>
    </lineage>
</organism>
<dbReference type="InterPro" id="IPR001238">
    <property type="entry name" value="DNA-binding_RecF"/>
</dbReference>
<dbReference type="GO" id="GO:0006302">
    <property type="term" value="P:double-strand break repair"/>
    <property type="evidence" value="ECO:0007669"/>
    <property type="project" value="TreeGrafter"/>
</dbReference>
<dbReference type="AlphaFoldDB" id="A0A154BP86"/>
<proteinExistence type="inferred from homology"/>
<evidence type="ECO:0000256" key="7">
    <source>
        <dbReference type="ARBA" id="ARBA00022763"/>
    </source>
</evidence>
<evidence type="ECO:0000256" key="3">
    <source>
        <dbReference type="ARBA" id="ARBA00020170"/>
    </source>
</evidence>
<keyword evidence="10 12" id="KW-0234">DNA repair</keyword>
<dbReference type="GO" id="GO:0003697">
    <property type="term" value="F:single-stranded DNA binding"/>
    <property type="evidence" value="ECO:0007669"/>
    <property type="project" value="UniProtKB-UniRule"/>
</dbReference>
<dbReference type="PROSITE" id="PS00617">
    <property type="entry name" value="RECF_1"/>
    <property type="match status" value="1"/>
</dbReference>
<dbReference type="CDD" id="cd03242">
    <property type="entry name" value="ABC_RecF"/>
    <property type="match status" value="1"/>
</dbReference>
<comment type="similarity">
    <text evidence="2 12 13">Belongs to the RecF family.</text>
</comment>
<gene>
    <name evidence="12" type="primary">recF</name>
    <name evidence="15" type="ORF">AXX12_10895</name>
</gene>
<dbReference type="PANTHER" id="PTHR32182">
    <property type="entry name" value="DNA REPLICATION AND REPAIR PROTEIN RECF"/>
    <property type="match status" value="1"/>
</dbReference>
<dbReference type="InterPro" id="IPR027417">
    <property type="entry name" value="P-loop_NTPase"/>
</dbReference>
<dbReference type="PANTHER" id="PTHR32182:SF0">
    <property type="entry name" value="DNA REPLICATION AND REPAIR PROTEIN RECF"/>
    <property type="match status" value="1"/>
</dbReference>
<evidence type="ECO:0000256" key="13">
    <source>
        <dbReference type="RuleBase" id="RU000578"/>
    </source>
</evidence>
<dbReference type="GO" id="GO:0006260">
    <property type="term" value="P:DNA replication"/>
    <property type="evidence" value="ECO:0007669"/>
    <property type="project" value="UniProtKB-UniRule"/>
</dbReference>
<dbReference type="NCBIfam" id="TIGR00611">
    <property type="entry name" value="recf"/>
    <property type="match status" value="1"/>
</dbReference>
<dbReference type="GO" id="GO:0009432">
    <property type="term" value="P:SOS response"/>
    <property type="evidence" value="ECO:0007669"/>
    <property type="project" value="UniProtKB-UniRule"/>
</dbReference>
<comment type="caution">
    <text evidence="15">The sequence shown here is derived from an EMBL/GenBank/DDBJ whole genome shotgun (WGS) entry which is preliminary data.</text>
</comment>
<dbReference type="Gene3D" id="3.40.50.300">
    <property type="entry name" value="P-loop containing nucleotide triphosphate hydrolases"/>
    <property type="match status" value="1"/>
</dbReference>
<name>A0A154BP86_ANASB</name>
<keyword evidence="9 12" id="KW-0238">DNA-binding</keyword>
<dbReference type="PROSITE" id="PS00618">
    <property type="entry name" value="RECF_2"/>
    <property type="match status" value="1"/>
</dbReference>
<comment type="subcellular location">
    <subcellularLocation>
        <location evidence="1 12 13">Cytoplasm</location>
    </subcellularLocation>
</comment>
<dbReference type="Proteomes" id="UP000076268">
    <property type="component" value="Unassembled WGS sequence"/>
</dbReference>
<evidence type="ECO:0000313" key="16">
    <source>
        <dbReference type="Proteomes" id="UP000076268"/>
    </source>
</evidence>